<gene>
    <name evidence="1" type="ORF">BD626DRAFT_539841</name>
</gene>
<accession>A0A550C245</accession>
<evidence type="ECO:0000313" key="1">
    <source>
        <dbReference type="EMBL" id="TRM58838.1"/>
    </source>
</evidence>
<comment type="caution">
    <text evidence="1">The sequence shown here is derived from an EMBL/GenBank/DDBJ whole genome shotgun (WGS) entry which is preliminary data.</text>
</comment>
<proteinExistence type="predicted"/>
<protein>
    <recommendedName>
        <fullName evidence="3">F-box domain-containing protein</fullName>
    </recommendedName>
</protein>
<reference evidence="1 2" key="1">
    <citation type="journal article" date="2019" name="New Phytol.">
        <title>Comparative genomics reveals unique wood-decay strategies and fruiting body development in the Schizophyllaceae.</title>
        <authorList>
            <person name="Almasi E."/>
            <person name="Sahu N."/>
            <person name="Krizsan K."/>
            <person name="Balint B."/>
            <person name="Kovacs G.M."/>
            <person name="Kiss B."/>
            <person name="Cseklye J."/>
            <person name="Drula E."/>
            <person name="Henrissat B."/>
            <person name="Nagy I."/>
            <person name="Chovatia M."/>
            <person name="Adam C."/>
            <person name="LaButti K."/>
            <person name="Lipzen A."/>
            <person name="Riley R."/>
            <person name="Grigoriev I.V."/>
            <person name="Nagy L.G."/>
        </authorList>
    </citation>
    <scope>NUCLEOTIDE SEQUENCE [LARGE SCALE GENOMIC DNA]</scope>
    <source>
        <strain evidence="1 2">NL-1724</strain>
    </source>
</reference>
<keyword evidence="2" id="KW-1185">Reference proteome</keyword>
<evidence type="ECO:0008006" key="3">
    <source>
        <dbReference type="Google" id="ProtNLM"/>
    </source>
</evidence>
<dbReference type="Proteomes" id="UP000320762">
    <property type="component" value="Unassembled WGS sequence"/>
</dbReference>
<evidence type="ECO:0000313" key="2">
    <source>
        <dbReference type="Proteomes" id="UP000320762"/>
    </source>
</evidence>
<dbReference type="EMBL" id="VDMD01000033">
    <property type="protein sequence ID" value="TRM58838.1"/>
    <property type="molecule type" value="Genomic_DNA"/>
</dbReference>
<name>A0A550C245_9AGAR</name>
<dbReference type="AlphaFoldDB" id="A0A550C245"/>
<organism evidence="1 2">
    <name type="scientific">Schizophyllum amplum</name>
    <dbReference type="NCBI Taxonomy" id="97359"/>
    <lineage>
        <taxon>Eukaryota</taxon>
        <taxon>Fungi</taxon>
        <taxon>Dikarya</taxon>
        <taxon>Basidiomycota</taxon>
        <taxon>Agaricomycotina</taxon>
        <taxon>Agaricomycetes</taxon>
        <taxon>Agaricomycetidae</taxon>
        <taxon>Agaricales</taxon>
        <taxon>Schizophyllaceae</taxon>
        <taxon>Schizophyllum</taxon>
    </lineage>
</organism>
<sequence length="331" mass="36439">MDTLNGKVRGQLSGSPSGALFALSAEVWALITVLSCLPDVFSLGLTCKHLADATRGERLREICVSDRAWDSMVEWQNLENLIRAKENGTSRELPRATVSSHALALCAWLGKLPVVRQLDGKESIDIQSSARPGSSASQNTRSLRFSDHMSAKTDKLMAFLSTGGMSDIRSLTFALAGDDAWRAMARSWGAWDGDVLLRSVHTVHLETTGYNAWSAEPGWAVGDPQGPIFSEVVMPALRTIDVGWNHISLLQGSLEVTLPGLVSVYVGGYNQEEAQQDEYDTASVILGHAHWKEVLIREDAIWREIPARASRNIRRQYLTENLPVTTPLRFI</sequence>